<dbReference type="Pfam" id="PF01208">
    <property type="entry name" value="URO-D"/>
    <property type="match status" value="1"/>
</dbReference>
<keyword evidence="3" id="KW-1185">Reference proteome</keyword>
<sequence length="456" mass="52699">MSKEIRDLYEERLGRYQATIALEKTDRMPVATGSNYFAEVYSGNTNQETIYDSEKWLKAEEIFIRDFPEVDVLRNNRIWAPLYDAVGCKTYKLPGRDLPSKTQFQFVEEEYMKADEYDILINDPVEFMMDRFLPRVLGDMAEPGSTRCRMAFLKGGMAQMMMAQVMRNRSIYLQEKLGMPQPMTGAFVAPFDVLADAMRGLRGILLDIYRQPDKVLEACDVIVHEIAHFALSTADPLKRYPIFVPTHKACFLSPKQFETFYWPSFKKTLEILINAGYTVRAYLEGDWGHHWHHFLELPKGKLILDIDNQGDIFKAYETLGKHQCLAGGIPDSMFILGTPQEMKERVKLLCETVGKEGGFIINGGCNIPYDTKPENYRAMIDAIIEYGTYDSSYKCKPKVAEPGSVEVEALNKQRMVTPWEKKLEELGNIMGEEDLIRRPWEMLESMGYNWMWQWVM</sequence>
<dbReference type="OrthoDB" id="9813603at2"/>
<evidence type="ECO:0000313" key="3">
    <source>
        <dbReference type="Proteomes" id="UP000199584"/>
    </source>
</evidence>
<dbReference type="AlphaFoldDB" id="A0A1I6EIJ4"/>
<reference evidence="3" key="1">
    <citation type="submission" date="2016-10" db="EMBL/GenBank/DDBJ databases">
        <authorList>
            <person name="Varghese N."/>
            <person name="Submissions S."/>
        </authorList>
    </citation>
    <scope>NUCLEOTIDE SEQUENCE [LARGE SCALE GENOMIC DNA]</scope>
    <source>
        <strain evidence="3">DSM 3669</strain>
    </source>
</reference>
<dbReference type="InterPro" id="IPR038071">
    <property type="entry name" value="UROD/MetE-like_sf"/>
</dbReference>
<dbReference type="STRING" id="39060.SAMN05660706_1483"/>
<gene>
    <name evidence="2" type="ORF">SAMN05660706_1483</name>
</gene>
<dbReference type="Gene3D" id="3.20.20.210">
    <property type="match status" value="1"/>
</dbReference>
<dbReference type="Proteomes" id="UP000199584">
    <property type="component" value="Unassembled WGS sequence"/>
</dbReference>
<dbReference type="RefSeq" id="WP_092487672.1">
    <property type="nucleotide sequence ID" value="NZ_FOYM01000048.1"/>
</dbReference>
<dbReference type="GO" id="GO:0006779">
    <property type="term" value="P:porphyrin-containing compound biosynthetic process"/>
    <property type="evidence" value="ECO:0007669"/>
    <property type="project" value="InterPro"/>
</dbReference>
<dbReference type="InterPro" id="IPR000257">
    <property type="entry name" value="Uroporphyrinogen_deCOase"/>
</dbReference>
<organism evidence="2 3">
    <name type="scientific">Desulfoscipio geothermicus DSM 3669</name>
    <dbReference type="NCBI Taxonomy" id="1121426"/>
    <lineage>
        <taxon>Bacteria</taxon>
        <taxon>Bacillati</taxon>
        <taxon>Bacillota</taxon>
        <taxon>Clostridia</taxon>
        <taxon>Eubacteriales</taxon>
        <taxon>Desulfallaceae</taxon>
        <taxon>Desulfoscipio</taxon>
    </lineage>
</organism>
<proteinExistence type="predicted"/>
<dbReference type="SUPFAM" id="SSF51726">
    <property type="entry name" value="UROD/MetE-like"/>
    <property type="match status" value="1"/>
</dbReference>
<accession>A0A1I6EIJ4</accession>
<dbReference type="PANTHER" id="PTHR47099">
    <property type="entry name" value="METHYLCOBAMIDE:COM METHYLTRANSFERASE MTBA"/>
    <property type="match status" value="1"/>
</dbReference>
<dbReference type="PANTHER" id="PTHR47099:SF1">
    <property type="entry name" value="METHYLCOBAMIDE:COM METHYLTRANSFERASE MTBA"/>
    <property type="match status" value="1"/>
</dbReference>
<dbReference type="EMBL" id="FOYM01000048">
    <property type="protein sequence ID" value="SFR17586.1"/>
    <property type="molecule type" value="Genomic_DNA"/>
</dbReference>
<evidence type="ECO:0000259" key="1">
    <source>
        <dbReference type="Pfam" id="PF01208"/>
    </source>
</evidence>
<dbReference type="GO" id="GO:0004853">
    <property type="term" value="F:uroporphyrinogen decarboxylase activity"/>
    <property type="evidence" value="ECO:0007669"/>
    <property type="project" value="InterPro"/>
</dbReference>
<evidence type="ECO:0000313" key="2">
    <source>
        <dbReference type="EMBL" id="SFR17586.1"/>
    </source>
</evidence>
<dbReference type="InterPro" id="IPR052024">
    <property type="entry name" value="Methanogen_methyltrans"/>
</dbReference>
<name>A0A1I6EIJ4_9FIRM</name>
<feature type="domain" description="Uroporphyrinogen decarboxylase (URO-D)" evidence="1">
    <location>
        <begin position="173"/>
        <end position="386"/>
    </location>
</feature>
<protein>
    <submittedName>
        <fullName evidence="2">Uroporphyrinogen-III decarboxylase</fullName>
    </submittedName>
</protein>